<dbReference type="Pfam" id="PF00829">
    <property type="entry name" value="Ribosomal_L21p"/>
    <property type="match status" value="1"/>
</dbReference>
<evidence type="ECO:0000256" key="3">
    <source>
        <dbReference type="ARBA" id="ARBA00023274"/>
    </source>
</evidence>
<gene>
    <name evidence="4" type="ORF">S06H3_56760</name>
</gene>
<dbReference type="EMBL" id="BARV01036537">
    <property type="protein sequence ID" value="GAI54976.1"/>
    <property type="molecule type" value="Genomic_DNA"/>
</dbReference>
<dbReference type="HAMAP" id="MF_01363">
    <property type="entry name" value="Ribosomal_bL21"/>
    <property type="match status" value="1"/>
</dbReference>
<keyword evidence="3" id="KW-0687">Ribonucleoprotein</keyword>
<comment type="similarity">
    <text evidence="1">Belongs to the bacterial ribosomal protein bL21 family.</text>
</comment>
<keyword evidence="2" id="KW-0689">Ribosomal protein</keyword>
<dbReference type="InterPro" id="IPR028909">
    <property type="entry name" value="bL21-like"/>
</dbReference>
<evidence type="ECO:0000313" key="4">
    <source>
        <dbReference type="EMBL" id="GAI54976.1"/>
    </source>
</evidence>
<dbReference type="GO" id="GO:0005840">
    <property type="term" value="C:ribosome"/>
    <property type="evidence" value="ECO:0007669"/>
    <property type="project" value="UniProtKB-KW"/>
</dbReference>
<protein>
    <recommendedName>
        <fullName evidence="5">50S ribosomal protein L21</fullName>
    </recommendedName>
</protein>
<dbReference type="GO" id="GO:0005737">
    <property type="term" value="C:cytoplasm"/>
    <property type="evidence" value="ECO:0007669"/>
    <property type="project" value="UniProtKB-ARBA"/>
</dbReference>
<comment type="caution">
    <text evidence="4">The sequence shown here is derived from an EMBL/GenBank/DDBJ whole genome shotgun (WGS) entry which is preliminary data.</text>
</comment>
<organism evidence="4">
    <name type="scientific">marine sediment metagenome</name>
    <dbReference type="NCBI Taxonomy" id="412755"/>
    <lineage>
        <taxon>unclassified sequences</taxon>
        <taxon>metagenomes</taxon>
        <taxon>ecological metagenomes</taxon>
    </lineage>
</organism>
<dbReference type="GO" id="GO:0003735">
    <property type="term" value="F:structural constituent of ribosome"/>
    <property type="evidence" value="ECO:0007669"/>
    <property type="project" value="InterPro"/>
</dbReference>
<name>X1QJL1_9ZZZZ</name>
<proteinExistence type="inferred from homology"/>
<evidence type="ECO:0008006" key="5">
    <source>
        <dbReference type="Google" id="ProtNLM"/>
    </source>
</evidence>
<dbReference type="GO" id="GO:1990904">
    <property type="term" value="C:ribonucleoprotein complex"/>
    <property type="evidence" value="ECO:0007669"/>
    <property type="project" value="UniProtKB-KW"/>
</dbReference>
<dbReference type="AlphaFoldDB" id="X1QJL1"/>
<dbReference type="PANTHER" id="PTHR21349">
    <property type="entry name" value="50S RIBOSOMAL PROTEIN L21"/>
    <property type="match status" value="1"/>
</dbReference>
<dbReference type="SUPFAM" id="SSF141091">
    <property type="entry name" value="L21p-like"/>
    <property type="match status" value="1"/>
</dbReference>
<reference evidence="4" key="1">
    <citation type="journal article" date="2014" name="Front. Microbiol.">
        <title>High frequency of phylogenetically diverse reductive dehalogenase-homologous genes in deep subseafloor sedimentary metagenomes.</title>
        <authorList>
            <person name="Kawai M."/>
            <person name="Futagami T."/>
            <person name="Toyoda A."/>
            <person name="Takaki Y."/>
            <person name="Nishi S."/>
            <person name="Hori S."/>
            <person name="Arai W."/>
            <person name="Tsubouchi T."/>
            <person name="Morono Y."/>
            <person name="Uchiyama I."/>
            <person name="Ito T."/>
            <person name="Fujiyama A."/>
            <person name="Inagaki F."/>
            <person name="Takami H."/>
        </authorList>
    </citation>
    <scope>NUCLEOTIDE SEQUENCE</scope>
    <source>
        <strain evidence="4">Expedition CK06-06</strain>
    </source>
</reference>
<evidence type="ECO:0000256" key="2">
    <source>
        <dbReference type="ARBA" id="ARBA00022980"/>
    </source>
</evidence>
<dbReference type="PANTHER" id="PTHR21349:SF0">
    <property type="entry name" value="LARGE RIBOSOMAL SUBUNIT PROTEIN BL21M"/>
    <property type="match status" value="1"/>
</dbReference>
<sequence length="141" mass="15593">MVAGKICGFRRLEIYAIIETGGKQYRVSPGQTIDVERLDVAEGDAVELDKVLLIADGDKVTVGTPTVDGAKVVATSQGDGKGKKIIVFKYKPKVRYRKKTGHRQLYTRLVIDKIIGLETTPVEPVKKVRRRKKKEVIESGA</sequence>
<dbReference type="InterPro" id="IPR036164">
    <property type="entry name" value="bL21-like_sf"/>
</dbReference>
<dbReference type="InterPro" id="IPR001787">
    <property type="entry name" value="Ribosomal_bL21"/>
</dbReference>
<evidence type="ECO:0000256" key="1">
    <source>
        <dbReference type="ARBA" id="ARBA00008563"/>
    </source>
</evidence>
<dbReference type="GO" id="GO:0006412">
    <property type="term" value="P:translation"/>
    <property type="evidence" value="ECO:0007669"/>
    <property type="project" value="InterPro"/>
</dbReference>
<dbReference type="NCBIfam" id="TIGR00061">
    <property type="entry name" value="L21"/>
    <property type="match status" value="1"/>
</dbReference>
<dbReference type="GO" id="GO:0003723">
    <property type="term" value="F:RNA binding"/>
    <property type="evidence" value="ECO:0007669"/>
    <property type="project" value="InterPro"/>
</dbReference>
<accession>X1QJL1</accession>